<evidence type="ECO:0000256" key="2">
    <source>
        <dbReference type="ARBA" id="ARBA00008766"/>
    </source>
</evidence>
<gene>
    <name evidence="9" type="ORF">MPSI1_000024</name>
</gene>
<dbReference type="SUPFAM" id="SSF55920">
    <property type="entry name" value="Creatinase/aminopeptidase"/>
    <property type="match status" value="1"/>
</dbReference>
<dbReference type="Pfam" id="PF01321">
    <property type="entry name" value="Creatinase_N"/>
    <property type="match status" value="1"/>
</dbReference>
<dbReference type="AlphaFoldDB" id="A0AAF0JC04"/>
<dbReference type="InterPro" id="IPR029149">
    <property type="entry name" value="Creatin/AminoP/Spt16_N"/>
</dbReference>
<accession>A0AAF0JC04</accession>
<feature type="domain" description="Creatinase N-terminal" evidence="7">
    <location>
        <begin position="40"/>
        <end position="163"/>
    </location>
</feature>
<dbReference type="Gene3D" id="3.40.350.10">
    <property type="entry name" value="Creatinase/prolidase N-terminal domain"/>
    <property type="match status" value="2"/>
</dbReference>
<dbReference type="InterPro" id="IPR036005">
    <property type="entry name" value="Creatinase/aminopeptidase-like"/>
</dbReference>
<dbReference type="InterPro" id="IPR050422">
    <property type="entry name" value="X-Pro_aminopeptidase_P"/>
</dbReference>
<comment type="similarity">
    <text evidence="2">Belongs to the peptidase M24B family.</text>
</comment>
<dbReference type="CDD" id="cd01085">
    <property type="entry name" value="APP"/>
    <property type="match status" value="1"/>
</dbReference>
<dbReference type="InterPro" id="IPR032416">
    <property type="entry name" value="Peptidase_M24_C"/>
</dbReference>
<dbReference type="GO" id="GO:0046872">
    <property type="term" value="F:metal ion binding"/>
    <property type="evidence" value="ECO:0007669"/>
    <property type="project" value="UniProtKB-KW"/>
</dbReference>
<dbReference type="Proteomes" id="UP001214628">
    <property type="component" value="Chromosome 1"/>
</dbReference>
<dbReference type="Pfam" id="PF16188">
    <property type="entry name" value="Peptidase_M24_C"/>
    <property type="match status" value="1"/>
</dbReference>
<dbReference type="FunFam" id="3.90.230.10:FF:000007">
    <property type="entry name" value="Xaa-Pro aminopeptidase P"/>
    <property type="match status" value="1"/>
</dbReference>
<sequence>MGCMASRAQREARFSSEEKQDLIEAWKDSAPGSAVETATRLDALRKNLRAKQLNAYIVPTADAHNSEYTAACDRRREYISGFTGSAGTAVVLLESAHLFTDGRYHIQASQQLDHDWTLHKVGQPQVDDWPQWLAKNLSSGMAVGIDPTLMSNQSASMLAPMLSKNGIALHYNHSNLIDQIWNSRPEPVFFPIYEHEMKYAGVSATEKISNVREWLSKQNSPSAYLLSSLDEIAWLFNVRGASIPCNPVFPAYAVVKVTGTHLFIDPRLVNKDIATYFASISVELHAYDDIWGWIKSNKWHDMQFYFQNDASVALVQAAGQDNARLLPATSPVAMAKARKNEVEQRGMHNAYLRDGAAWVRWAAWLEEAMANNEEIDERKAADVLQSYRKQDPLYAMESYDAISATNENAALPHYETPKSHGRVIDRATPYLNDSGAQYHDGTIDTTRTVHFGTPTYEQRRAYTRVLQGHMALAQARFPQGTTGAQLDMLARQPLFQDGFNYLHGTGHGIGAFLNVHEGPYGFSSSSGGSITPVALEEGMAVSDEPGFYEEGQFGIRIESVFLVKSIGTYRDFGGKWLHFELVTRVPISTKMIDFRLLNENEKTWLYKHNALCRHELLPMVEHDSRATRWLQRQ</sequence>
<evidence type="ECO:0000256" key="4">
    <source>
        <dbReference type="ARBA" id="ARBA00022801"/>
    </source>
</evidence>
<dbReference type="SUPFAM" id="SSF53092">
    <property type="entry name" value="Creatinase/prolidase N-terminal domain"/>
    <property type="match status" value="1"/>
</dbReference>
<keyword evidence="3" id="KW-0479">Metal-binding</keyword>
<dbReference type="Pfam" id="PF00557">
    <property type="entry name" value="Peptidase_M24"/>
    <property type="match status" value="1"/>
</dbReference>
<evidence type="ECO:0000259" key="6">
    <source>
        <dbReference type="Pfam" id="PF00557"/>
    </source>
</evidence>
<evidence type="ECO:0000256" key="1">
    <source>
        <dbReference type="ARBA" id="ARBA00001936"/>
    </source>
</evidence>
<keyword evidence="10" id="KW-1185">Reference proteome</keyword>
<evidence type="ECO:0000259" key="7">
    <source>
        <dbReference type="Pfam" id="PF01321"/>
    </source>
</evidence>
<keyword evidence="9" id="KW-0031">Aminopeptidase</keyword>
<dbReference type="GO" id="GO:0005737">
    <property type="term" value="C:cytoplasm"/>
    <property type="evidence" value="ECO:0007669"/>
    <property type="project" value="UniProtKB-ARBA"/>
</dbReference>
<proteinExistence type="inferred from homology"/>
<dbReference type="FunFam" id="3.40.350.10:FF:000003">
    <property type="entry name" value="Xaa-pro aminopeptidase P"/>
    <property type="match status" value="1"/>
</dbReference>
<dbReference type="GO" id="GO:0070006">
    <property type="term" value="F:metalloaminopeptidase activity"/>
    <property type="evidence" value="ECO:0007669"/>
    <property type="project" value="InterPro"/>
</dbReference>
<feature type="domain" description="Peptidase M24" evidence="6">
    <location>
        <begin position="347"/>
        <end position="564"/>
    </location>
</feature>
<evidence type="ECO:0000313" key="9">
    <source>
        <dbReference type="EMBL" id="WFD41397.1"/>
    </source>
</evidence>
<dbReference type="PANTHER" id="PTHR43763:SF17">
    <property type="entry name" value="AMINOPEPTIDASE P, CYTOPLASMIC-RELATED"/>
    <property type="match status" value="1"/>
</dbReference>
<evidence type="ECO:0000259" key="8">
    <source>
        <dbReference type="Pfam" id="PF16188"/>
    </source>
</evidence>
<evidence type="ECO:0000256" key="5">
    <source>
        <dbReference type="ARBA" id="ARBA00023211"/>
    </source>
</evidence>
<dbReference type="PANTHER" id="PTHR43763">
    <property type="entry name" value="XAA-PRO AMINOPEPTIDASE 1"/>
    <property type="match status" value="1"/>
</dbReference>
<dbReference type="EC" id="3.4.11.9" evidence="9"/>
<dbReference type="EMBL" id="CP118375">
    <property type="protein sequence ID" value="WFD41397.1"/>
    <property type="molecule type" value="Genomic_DNA"/>
</dbReference>
<evidence type="ECO:0000256" key="3">
    <source>
        <dbReference type="ARBA" id="ARBA00022723"/>
    </source>
</evidence>
<keyword evidence="9" id="KW-0645">Protease</keyword>
<name>A0AAF0JC04_9BASI</name>
<organism evidence="9 10">
    <name type="scientific">Malassezia psittaci</name>
    <dbReference type="NCBI Taxonomy" id="1821823"/>
    <lineage>
        <taxon>Eukaryota</taxon>
        <taxon>Fungi</taxon>
        <taxon>Dikarya</taxon>
        <taxon>Basidiomycota</taxon>
        <taxon>Ustilaginomycotina</taxon>
        <taxon>Malasseziomycetes</taxon>
        <taxon>Malasseziales</taxon>
        <taxon>Malasseziaceae</taxon>
        <taxon>Malassezia</taxon>
    </lineage>
</organism>
<comment type="cofactor">
    <cofactor evidence="1">
        <name>Mn(2+)</name>
        <dbReference type="ChEBI" id="CHEBI:29035"/>
    </cofactor>
</comment>
<dbReference type="InterPro" id="IPR000587">
    <property type="entry name" value="Creatinase_N"/>
</dbReference>
<reference evidence="9" key="1">
    <citation type="submission" date="2023-02" db="EMBL/GenBank/DDBJ databases">
        <title>Mating type loci evolution in Malassezia.</title>
        <authorList>
            <person name="Coelho M.A."/>
        </authorList>
    </citation>
    <scope>NUCLEOTIDE SEQUENCE</scope>
    <source>
        <strain evidence="9">CBS 14136</strain>
    </source>
</reference>
<evidence type="ECO:0000313" key="10">
    <source>
        <dbReference type="Proteomes" id="UP001214628"/>
    </source>
</evidence>
<dbReference type="InterPro" id="IPR033740">
    <property type="entry name" value="Pept_M24B"/>
</dbReference>
<dbReference type="Gene3D" id="3.90.230.10">
    <property type="entry name" value="Creatinase/methionine aminopeptidase superfamily"/>
    <property type="match status" value="1"/>
</dbReference>
<keyword evidence="4 9" id="KW-0378">Hydrolase</keyword>
<keyword evidence="5" id="KW-0464">Manganese</keyword>
<protein>
    <submittedName>
        <fullName evidence="9">Xaa-Pro aminopeptidase</fullName>
        <ecNumber evidence="9">3.4.11.9</ecNumber>
    </submittedName>
</protein>
<feature type="domain" description="Peptidase M24 C-terminal" evidence="8">
    <location>
        <begin position="575"/>
        <end position="633"/>
    </location>
</feature>
<dbReference type="InterPro" id="IPR000994">
    <property type="entry name" value="Pept_M24"/>
</dbReference>
<dbReference type="Pfam" id="PF16189">
    <property type="entry name" value="Creatinase_N_2"/>
    <property type="match status" value="1"/>
</dbReference>